<proteinExistence type="predicted"/>
<dbReference type="Gene3D" id="3.40.50.300">
    <property type="entry name" value="P-loop containing nucleotide triphosphate hydrolases"/>
    <property type="match status" value="1"/>
</dbReference>
<dbReference type="PROSITE" id="PS50168">
    <property type="entry name" value="DED"/>
    <property type="match status" value="1"/>
</dbReference>
<dbReference type="Pfam" id="PF05729">
    <property type="entry name" value="NACHT"/>
    <property type="match status" value="1"/>
</dbReference>
<reference evidence="5" key="1">
    <citation type="submission" date="2021-10" db="EMBL/GenBank/DDBJ databases">
        <title>Tropical sea cucumber genome reveals ecological adaptation and Cuvierian tubules defense mechanism.</title>
        <authorList>
            <person name="Chen T."/>
        </authorList>
    </citation>
    <scope>NUCLEOTIDE SEQUENCE</scope>
    <source>
        <strain evidence="5">Nanhai2018</strain>
        <tissue evidence="5">Muscle</tissue>
    </source>
</reference>
<evidence type="ECO:0000259" key="4">
    <source>
        <dbReference type="PROSITE" id="PS51145"/>
    </source>
</evidence>
<feature type="domain" description="ZU5" evidence="4">
    <location>
        <begin position="1801"/>
        <end position="1913"/>
    </location>
</feature>
<feature type="domain" description="NACHT" evidence="3">
    <location>
        <begin position="553"/>
        <end position="677"/>
    </location>
</feature>
<dbReference type="GO" id="GO:0042981">
    <property type="term" value="P:regulation of apoptotic process"/>
    <property type="evidence" value="ECO:0007669"/>
    <property type="project" value="InterPro"/>
</dbReference>
<protein>
    <submittedName>
        <fullName evidence="5">Protein NLRC5</fullName>
    </submittedName>
</protein>
<dbReference type="PANTHER" id="PTHR46844:SF1">
    <property type="entry name" value="SLR5058 PROTEIN"/>
    <property type="match status" value="1"/>
</dbReference>
<evidence type="ECO:0000313" key="5">
    <source>
        <dbReference type="EMBL" id="KAJ8051076.1"/>
    </source>
</evidence>
<gene>
    <name evidence="5" type="ORF">HOLleu_04510</name>
</gene>
<feature type="region of interest" description="Disordered" evidence="1">
    <location>
        <begin position="910"/>
        <end position="950"/>
    </location>
</feature>
<dbReference type="EMBL" id="JAIZAY010000001">
    <property type="protein sequence ID" value="KAJ8051076.1"/>
    <property type="molecule type" value="Genomic_DNA"/>
</dbReference>
<dbReference type="OrthoDB" id="427518at2759"/>
<organism evidence="5 6">
    <name type="scientific">Holothuria leucospilota</name>
    <name type="common">Black long sea cucumber</name>
    <name type="synonym">Mertensiothuria leucospilota</name>
    <dbReference type="NCBI Taxonomy" id="206669"/>
    <lineage>
        <taxon>Eukaryota</taxon>
        <taxon>Metazoa</taxon>
        <taxon>Echinodermata</taxon>
        <taxon>Eleutherozoa</taxon>
        <taxon>Echinozoa</taxon>
        <taxon>Holothuroidea</taxon>
        <taxon>Aspidochirotacea</taxon>
        <taxon>Aspidochirotida</taxon>
        <taxon>Holothuriidae</taxon>
        <taxon>Holothuria</taxon>
    </lineage>
</organism>
<keyword evidence="6" id="KW-1185">Reference proteome</keyword>
<evidence type="ECO:0000313" key="6">
    <source>
        <dbReference type="Proteomes" id="UP001152320"/>
    </source>
</evidence>
<dbReference type="Gene3D" id="2.60.220.30">
    <property type="match status" value="1"/>
</dbReference>
<dbReference type="PANTHER" id="PTHR46844">
    <property type="entry name" value="SLR5058 PROTEIN"/>
    <property type="match status" value="1"/>
</dbReference>
<dbReference type="InterPro" id="IPR027417">
    <property type="entry name" value="P-loop_NTPase"/>
</dbReference>
<accession>A0A9Q1HMC3</accession>
<dbReference type="InterPro" id="IPR007111">
    <property type="entry name" value="NACHT_NTPase"/>
</dbReference>
<sequence>MAELSETKPYWRIKFAKWKHGDFTPTDVDIISLRKIVVTGILPEVQKSLLYVASMSNLVSTQKEAIEYHKEFIEQNFDCHRFVSFIDDFTVVTVCDCVVMLIDTKTDCINNVFLLNRGDVCSLRARESKIFITFKEPSDMVVLNYDLREIHSVRLDLQKEEHILYMDTVPGLLCVCTTGTEERAMTLNEKDGTLSAAYTNPTEDLTPSSIAARFEANLVAILCDSEIVAFHSLFEGNFLFLVGISNGCSNEIPCGLRMVDEEIHQIDLDDHKVNIFNMKDVITLKAFVTSFNLLLDEIDLENLSSYFGLLRRGNLSGDEKFQNVIYHLVGEGIMSASNMQGLRKACEAIGVGETVCYVIDFYQKYAEQSQYGSFEKFLASLSTHISPELCLKMCNYFNFNPKETRTVLKKTNPGSSLLLALQRKNIIHPSDVSSLENALNDIKSVQALAKVKEYKIRLKRDGHEPSKYPSILSVTDKVILLVKHLKFKIRCMFESITPVPWIKSCEWQMKDLFVGTKLILTRPGSNFSDKNIDSSCRLNYTDIFVHKNLKSAKRIVLEGEPGSGKTILSYALANEWAENNLSEVDILALLPLKLVKHQTISQSVKELYLQDEDSTLSEKEVEYILCNSEYRCCVILDGVEEYTGEHFVPGGESSELTKVMQMEKLQTCKVIVTARSNFVQDFPNYPVLAITGFGDEERKEYIERIFPNNGETQQNVITKINSDPLLLDLCSVPLIFVLVVHNLNILQRNMWKSVTILLQKIIHTIGVLGSTEQLGNKSKGSDKWALVSSENVQTFKRCPELDIAGDETVSKAPLSNVVDLQSYDSDSSDSYSSDVESIRYDMDHDKDLPLIAFLGLCVGEQRLFWPKRYIEMVGESIKQAIGCGIIITEEGIETSEKESTFQFSKVKVSMKEEGGQSHRSPRQNLSFLHQKTSSHTSARTPDKQPKTSINVDNIVSNDPVEAKGNKYRLHGDIRSTEMQRDIDNVPLQFRFLHKVIQEFFAAKFLVSRIYGNEDKEVGDTMLDKIDPIDLHYIFRFGCGHSFACAPFIIRHLLNKYRRIQSVPRARAILNCIFLCFAEFEYDISSVGELVMEICQETISIDQGDSRLLQKSKVDLLEFASNFEIPIQKLHLNDVVIQANDTAMMLDTNITFQPLKTLKRLIVSRWDQRLTEKDYLNMLKFISRNISLCEANFHLPSKPSLPDDKTIQELFTRNPRVIWKVGDLLEHTLDMTTGKWELSTPSNVNIKEKDRGKVALDQDNLISTMKNDFKYTFHSIANMDECAIAESYCSIVKWNQGEFTATDFDFAFPKRIVLSGYLTNTQKSLVYVSDTILEKTQDQSIEYCKLFEEQNWYSHRLISFLDNFTLVTVSGCVVMKIDIKEGCLKNVFLLNRGNVCYLLARENKIFITFKEPSAIVILNYDCTEQHSISLDWREDEHIIDMGKIPGVLCVCTTGGEKRAMTLNEKDGQLLKAYVTPSEKGLSPTSIAARPETNLVAILSAEDNIVSFHSLVDGNFLFLVKIGNNLVRNSRLRLSHDADLYQFDLGNNQVNMFKMTDLVTFKTFVYNLDQFLDDKDCNNLSSYFRLFGTVDLEGAGKLQHLLNELLRKGMISASNLQVLRKACKSVHVGEYIFNVIDFYQKYADKKSPFGSFEIFLASLSTQISPGLCLKMCNYFHFNSKETLMKNTNPASSLLLSLQRKGIISQSNVSELEYPLSRSTSFQALATVKEYQTMVDKYLHKLKVLPVEAQWNFEPESKHTHEISTGPWEHLFSYHLCSSSELDVKEIDGGNVAFEQGLCHERQLMKESTISKEGGTITIQDTGVELYIPPNALQEDTKNCLVQMRIIPRSVVAEPARTFASNSSVVVELLPNHLSLRHPAKLTLPHCLQLKEGVPRRATVFISHHEIGVPSHAGKR</sequence>
<evidence type="ECO:0000259" key="2">
    <source>
        <dbReference type="PROSITE" id="PS50168"/>
    </source>
</evidence>
<name>A0A9Q1HMC3_HOLLE</name>
<evidence type="ECO:0000259" key="3">
    <source>
        <dbReference type="PROSITE" id="PS50837"/>
    </source>
</evidence>
<dbReference type="Pfam" id="PF00791">
    <property type="entry name" value="ZU5"/>
    <property type="match status" value="1"/>
</dbReference>
<feature type="domain" description="DED" evidence="2">
    <location>
        <begin position="1558"/>
        <end position="1635"/>
    </location>
</feature>
<evidence type="ECO:0000256" key="1">
    <source>
        <dbReference type="SAM" id="MobiDB-lite"/>
    </source>
</evidence>
<dbReference type="Proteomes" id="UP001152320">
    <property type="component" value="Chromosome 1"/>
</dbReference>
<dbReference type="SUPFAM" id="SSF52540">
    <property type="entry name" value="P-loop containing nucleoside triphosphate hydrolases"/>
    <property type="match status" value="1"/>
</dbReference>
<dbReference type="InterPro" id="IPR001875">
    <property type="entry name" value="DED_dom"/>
</dbReference>
<dbReference type="Gene3D" id="1.10.533.10">
    <property type="entry name" value="Death Domain, Fas"/>
    <property type="match status" value="1"/>
</dbReference>
<dbReference type="InterPro" id="IPR000906">
    <property type="entry name" value="ZU5_dom"/>
</dbReference>
<dbReference type="PROSITE" id="PS50837">
    <property type="entry name" value="NACHT"/>
    <property type="match status" value="1"/>
</dbReference>
<dbReference type="PROSITE" id="PS51145">
    <property type="entry name" value="ZU5"/>
    <property type="match status" value="1"/>
</dbReference>
<dbReference type="InterPro" id="IPR011029">
    <property type="entry name" value="DEATH-like_dom_sf"/>
</dbReference>
<comment type="caution">
    <text evidence="5">The sequence shown here is derived from an EMBL/GenBank/DDBJ whole genome shotgun (WGS) entry which is preliminary data.</text>
</comment>
<feature type="compositionally biased region" description="Polar residues" evidence="1">
    <location>
        <begin position="922"/>
        <end position="939"/>
    </location>
</feature>